<proteinExistence type="predicted"/>
<organism evidence="2">
    <name type="scientific">Jonesiaceae bacterium BS-20</name>
    <dbReference type="NCBI Taxonomy" id="3120821"/>
    <lineage>
        <taxon>Bacteria</taxon>
        <taxon>Bacillati</taxon>
        <taxon>Actinomycetota</taxon>
        <taxon>Actinomycetes</taxon>
        <taxon>Micrococcales</taxon>
        <taxon>Jonesiaceae</taxon>
    </lineage>
</organism>
<protein>
    <submittedName>
        <fullName evidence="2">Uncharacterized protein</fullName>
    </submittedName>
</protein>
<name>A0AAU7DYC6_9MICO</name>
<keyword evidence="1" id="KW-0472">Membrane</keyword>
<dbReference type="AlphaFoldDB" id="A0AAU7DYC6"/>
<keyword evidence="1" id="KW-0812">Transmembrane</keyword>
<dbReference type="EMBL" id="CP146203">
    <property type="protein sequence ID" value="XBH22679.1"/>
    <property type="molecule type" value="Genomic_DNA"/>
</dbReference>
<reference evidence="2" key="1">
    <citation type="submission" date="2024-02" db="EMBL/GenBank/DDBJ databases">
        <title>Tomenella chthoni gen. nov. sp. nov., a member of the family Jonesiaceae isolated from bat guano.</title>
        <authorList>
            <person name="Miller S.L."/>
            <person name="King J."/>
            <person name="Sankaranarayanan K."/>
            <person name="Lawson P.A."/>
        </authorList>
    </citation>
    <scope>NUCLEOTIDE SEQUENCE</scope>
    <source>
        <strain evidence="2">BS-20</strain>
    </source>
</reference>
<sequence length="87" mass="9191">MIATVIVVVLGVSIARINYQAGRQMGTPYAVPTSKVFLEFVILAAISTVTAVVLRDSLSEPAIIACAVGTILSYGIGSIVHYRSTHK</sequence>
<keyword evidence="1" id="KW-1133">Transmembrane helix</keyword>
<feature type="transmembrane region" description="Helical" evidence="1">
    <location>
        <begin position="61"/>
        <end position="82"/>
    </location>
</feature>
<accession>A0AAU7DYC6</accession>
<feature type="transmembrane region" description="Helical" evidence="1">
    <location>
        <begin position="34"/>
        <end position="54"/>
    </location>
</feature>
<evidence type="ECO:0000313" key="2">
    <source>
        <dbReference type="EMBL" id="XBH22679.1"/>
    </source>
</evidence>
<gene>
    <name evidence="2" type="ORF">V5R04_05515</name>
</gene>
<evidence type="ECO:0000256" key="1">
    <source>
        <dbReference type="SAM" id="Phobius"/>
    </source>
</evidence>